<feature type="coiled-coil region" evidence="1">
    <location>
        <begin position="200"/>
        <end position="294"/>
    </location>
</feature>
<evidence type="ECO:0000313" key="2">
    <source>
        <dbReference type="EMBL" id="KAK9665939.1"/>
    </source>
</evidence>
<dbReference type="EMBL" id="JBDFQZ010000014">
    <property type="protein sequence ID" value="KAK9665939.1"/>
    <property type="molecule type" value="Genomic_DNA"/>
</dbReference>
<name>A0AAW1GQ16_SAPOF</name>
<sequence>MTIYKLEEDPTIFIAPIYHGNLFVYRMVQVRTPNNRVLIRNIDLKKDKLTVHGTEIKESKLQRLHDSLTLGLRQGHIYVNCDGACYFQVLGKLFKPIHKVIFDWSPFDVVVPNSVYESLRKELKEKVNEIDTLNRQLLSTIASYEEAKNEVKELKEQVLAHVKTHKDKEMELKKVNEKLSLVDFELVSNKIEFESSKKAVLDLQDQLSTCKNECQDMKNELQHQLSLNIKANEDFVIKLKDSEEEIRTIKSELNSTKAQLHDIQAQLSSTNDQLESTKVLLEGSKKEVQELKNQSCLYKEEEPHQMSDKVRKLFDDLDSINSEVKSGNQKLEQVLISMLWNELDLDHQSQLRLLQPSLTGFGNPMEINRGTNLLVSTNEEGQNMGNMVPNIRQIYEVINIEEIEEDNST</sequence>
<evidence type="ECO:0000313" key="3">
    <source>
        <dbReference type="Proteomes" id="UP001443914"/>
    </source>
</evidence>
<organism evidence="2 3">
    <name type="scientific">Saponaria officinalis</name>
    <name type="common">Common soapwort</name>
    <name type="synonym">Lychnis saponaria</name>
    <dbReference type="NCBI Taxonomy" id="3572"/>
    <lineage>
        <taxon>Eukaryota</taxon>
        <taxon>Viridiplantae</taxon>
        <taxon>Streptophyta</taxon>
        <taxon>Embryophyta</taxon>
        <taxon>Tracheophyta</taxon>
        <taxon>Spermatophyta</taxon>
        <taxon>Magnoliopsida</taxon>
        <taxon>eudicotyledons</taxon>
        <taxon>Gunneridae</taxon>
        <taxon>Pentapetalae</taxon>
        <taxon>Caryophyllales</taxon>
        <taxon>Caryophyllaceae</taxon>
        <taxon>Caryophylleae</taxon>
        <taxon>Saponaria</taxon>
    </lineage>
</organism>
<reference evidence="2" key="1">
    <citation type="submission" date="2024-03" db="EMBL/GenBank/DDBJ databases">
        <title>WGS assembly of Saponaria officinalis var. Norfolk2.</title>
        <authorList>
            <person name="Jenkins J."/>
            <person name="Shu S."/>
            <person name="Grimwood J."/>
            <person name="Barry K."/>
            <person name="Goodstein D."/>
            <person name="Schmutz J."/>
            <person name="Leebens-Mack J."/>
            <person name="Osbourn A."/>
        </authorList>
    </citation>
    <scope>NUCLEOTIDE SEQUENCE [LARGE SCALE GENOMIC DNA]</scope>
    <source>
        <strain evidence="2">JIC</strain>
    </source>
</reference>
<feature type="coiled-coil region" evidence="1">
    <location>
        <begin position="116"/>
        <end position="164"/>
    </location>
</feature>
<gene>
    <name evidence="2" type="ORF">RND81_14G147600</name>
</gene>
<dbReference type="PANTHER" id="PTHR43941">
    <property type="entry name" value="STRUCTURAL MAINTENANCE OF CHROMOSOMES PROTEIN 2"/>
    <property type="match status" value="1"/>
</dbReference>
<accession>A0AAW1GQ16</accession>
<keyword evidence="3" id="KW-1185">Reference proteome</keyword>
<dbReference type="AlphaFoldDB" id="A0AAW1GQ16"/>
<protein>
    <submittedName>
        <fullName evidence="2">Uncharacterized protein</fullName>
    </submittedName>
</protein>
<evidence type="ECO:0000256" key="1">
    <source>
        <dbReference type="SAM" id="Coils"/>
    </source>
</evidence>
<comment type="caution">
    <text evidence="2">The sequence shown here is derived from an EMBL/GenBank/DDBJ whole genome shotgun (WGS) entry which is preliminary data.</text>
</comment>
<proteinExistence type="predicted"/>
<keyword evidence="1" id="KW-0175">Coiled coil</keyword>
<dbReference type="Proteomes" id="UP001443914">
    <property type="component" value="Unassembled WGS sequence"/>
</dbReference>